<keyword evidence="1" id="KW-0808">Transferase</keyword>
<keyword evidence="8" id="KW-1185">Reference proteome</keyword>
<keyword evidence="4" id="KW-0472">Membrane</keyword>
<feature type="transmembrane region" description="Helical" evidence="4">
    <location>
        <begin position="58"/>
        <end position="80"/>
    </location>
</feature>
<feature type="transmembrane region" description="Helical" evidence="4">
    <location>
        <begin position="115"/>
        <end position="135"/>
    </location>
</feature>
<organism evidence="7 8">
    <name type="scientific">Fodinicola feengrottensis</name>
    <dbReference type="NCBI Taxonomy" id="435914"/>
    <lineage>
        <taxon>Bacteria</taxon>
        <taxon>Bacillati</taxon>
        <taxon>Actinomycetota</taxon>
        <taxon>Actinomycetes</taxon>
        <taxon>Mycobacteriales</taxon>
        <taxon>Fodinicola</taxon>
    </lineage>
</organism>
<evidence type="ECO:0000256" key="4">
    <source>
        <dbReference type="SAM" id="Phobius"/>
    </source>
</evidence>
<keyword evidence="4" id="KW-0812">Transmembrane</keyword>
<feature type="transmembrane region" description="Helical" evidence="4">
    <location>
        <begin position="87"/>
        <end position="109"/>
    </location>
</feature>
<proteinExistence type="predicted"/>
<keyword evidence="4" id="KW-1133">Transmembrane helix</keyword>
<dbReference type="NCBIfam" id="NF047322">
    <property type="entry name" value="HK_morpho_MacS"/>
    <property type="match status" value="1"/>
</dbReference>
<name>A0ABN2IEU1_9ACTN</name>
<dbReference type="SUPFAM" id="SSF55874">
    <property type="entry name" value="ATPase domain of HSP90 chaperone/DNA topoisomerase II/histidine kinase"/>
    <property type="match status" value="1"/>
</dbReference>
<dbReference type="Pfam" id="PF19354">
    <property type="entry name" value="DUF5931"/>
    <property type="match status" value="1"/>
</dbReference>
<reference evidence="7 8" key="1">
    <citation type="journal article" date="2019" name="Int. J. Syst. Evol. Microbiol.">
        <title>The Global Catalogue of Microorganisms (GCM) 10K type strain sequencing project: providing services to taxonomists for standard genome sequencing and annotation.</title>
        <authorList>
            <consortium name="The Broad Institute Genomics Platform"/>
            <consortium name="The Broad Institute Genome Sequencing Center for Infectious Disease"/>
            <person name="Wu L."/>
            <person name="Ma J."/>
        </authorList>
    </citation>
    <scope>NUCLEOTIDE SEQUENCE [LARGE SCALE GENOMIC DNA]</scope>
    <source>
        <strain evidence="7 8">JCM 14718</strain>
    </source>
</reference>
<dbReference type="InterPro" id="IPR036890">
    <property type="entry name" value="HATPase_C_sf"/>
</dbReference>
<feature type="domain" description="DUF5931" evidence="6">
    <location>
        <begin position="20"/>
        <end position="192"/>
    </location>
</feature>
<sequence length="393" mass="40529">MSTLRRIVPSGLADRSVHPLGLELSLWRAVTVYRVITLVLAVAINTTPLGNRSEPASLPWVIGVLAAMTAWTAVAVVLTWGRRPRWWMLAADMAIAGGALLLSIPAVGWQQLHGSGAGTVPGIWVASAILSWALAGGVRSGIVAATVISALNIVLHGWAPGAVADNVVLAYLAGVVVGYAGRLVRRAEQALADAVRLQAATAERERLARHIHDGVLQVLALVSRRGDQLGGDAGQLGVLAGEQEAALRALIVSGPADLDTASGERDLREALADVASARTVTLSTPAGAVPVPARTAAEIADAVRAALDNVRKHVGADAPAWLLVEDTGDEVVVTVRDDGPGIPAGRLEQAVAGGRLGVEQSIRGRIRDLGGSVSVVSAPGEGTEVELRVPKGP</sequence>
<dbReference type="Pfam" id="PF02518">
    <property type="entry name" value="HATPase_c"/>
    <property type="match status" value="1"/>
</dbReference>
<evidence type="ECO:0000256" key="2">
    <source>
        <dbReference type="ARBA" id="ARBA00022777"/>
    </source>
</evidence>
<accession>A0ABN2IEU1</accession>
<feature type="transmembrane region" description="Helical" evidence="4">
    <location>
        <begin position="25"/>
        <end position="46"/>
    </location>
</feature>
<dbReference type="RefSeq" id="WP_344313732.1">
    <property type="nucleotide sequence ID" value="NZ_BAAANY010000029.1"/>
</dbReference>
<evidence type="ECO:0000256" key="3">
    <source>
        <dbReference type="ARBA" id="ARBA00023012"/>
    </source>
</evidence>
<evidence type="ECO:0000313" key="7">
    <source>
        <dbReference type="EMBL" id="GAA1703693.1"/>
    </source>
</evidence>
<evidence type="ECO:0000256" key="1">
    <source>
        <dbReference type="ARBA" id="ARBA00022679"/>
    </source>
</evidence>
<evidence type="ECO:0000259" key="6">
    <source>
        <dbReference type="Pfam" id="PF19354"/>
    </source>
</evidence>
<feature type="transmembrane region" description="Helical" evidence="4">
    <location>
        <begin position="142"/>
        <end position="161"/>
    </location>
</feature>
<dbReference type="Proteomes" id="UP001500618">
    <property type="component" value="Unassembled WGS sequence"/>
</dbReference>
<dbReference type="InterPro" id="IPR050482">
    <property type="entry name" value="Sensor_HK_TwoCompSys"/>
</dbReference>
<keyword evidence="3" id="KW-0902">Two-component regulatory system</keyword>
<dbReference type="InterPro" id="IPR003594">
    <property type="entry name" value="HATPase_dom"/>
</dbReference>
<gene>
    <name evidence="7" type="ORF">GCM10009765_61180</name>
</gene>
<feature type="domain" description="Histidine kinase/HSP90-like ATPase" evidence="5">
    <location>
        <begin position="299"/>
        <end position="391"/>
    </location>
</feature>
<dbReference type="CDD" id="cd16917">
    <property type="entry name" value="HATPase_UhpB-NarQ-NarX-like"/>
    <property type="match status" value="1"/>
</dbReference>
<feature type="transmembrane region" description="Helical" evidence="4">
    <location>
        <begin position="167"/>
        <end position="184"/>
    </location>
</feature>
<comment type="caution">
    <text evidence="7">The sequence shown here is derived from an EMBL/GenBank/DDBJ whole genome shotgun (WGS) entry which is preliminary data.</text>
</comment>
<dbReference type="EMBL" id="BAAANY010000029">
    <property type="protein sequence ID" value="GAA1703693.1"/>
    <property type="molecule type" value="Genomic_DNA"/>
</dbReference>
<protein>
    <submittedName>
        <fullName evidence="7">DUF5931 domain-containing protein</fullName>
    </submittedName>
</protein>
<evidence type="ECO:0000259" key="5">
    <source>
        <dbReference type="Pfam" id="PF02518"/>
    </source>
</evidence>
<dbReference type="InterPro" id="IPR045975">
    <property type="entry name" value="DUF5931"/>
</dbReference>
<keyword evidence="2" id="KW-0418">Kinase</keyword>
<evidence type="ECO:0000313" key="8">
    <source>
        <dbReference type="Proteomes" id="UP001500618"/>
    </source>
</evidence>
<dbReference type="PANTHER" id="PTHR24421:SF61">
    <property type="entry name" value="OXYGEN SENSOR HISTIDINE KINASE NREB"/>
    <property type="match status" value="1"/>
</dbReference>
<dbReference type="Gene3D" id="3.30.565.10">
    <property type="entry name" value="Histidine kinase-like ATPase, C-terminal domain"/>
    <property type="match status" value="1"/>
</dbReference>
<dbReference type="PANTHER" id="PTHR24421">
    <property type="entry name" value="NITRATE/NITRITE SENSOR PROTEIN NARX-RELATED"/>
    <property type="match status" value="1"/>
</dbReference>